<reference evidence="2 3" key="1">
    <citation type="submission" date="2018-05" db="EMBL/GenBank/DDBJ databases">
        <title>genome sequencing of Nitrosopumilus sp. NM25.</title>
        <authorList>
            <person name="Mori K."/>
            <person name="Nakagawa T."/>
        </authorList>
    </citation>
    <scope>NUCLEOTIDE SEQUENCE [LARGE SCALE GENOMIC DNA]</scope>
    <source>
        <strain evidence="2 3">NM25</strain>
    </source>
</reference>
<dbReference type="RefSeq" id="WP_109876414.1">
    <property type="nucleotide sequence ID" value="NZ_AP026695.1"/>
</dbReference>
<gene>
    <name evidence="2" type="ORF">NZNM25_05580</name>
</gene>
<organism evidence="2 3">
    <name type="scientific">Nitrosopumilus zosterae</name>
    <dbReference type="NCBI Taxonomy" id="718286"/>
    <lineage>
        <taxon>Archaea</taxon>
        <taxon>Nitrososphaerota</taxon>
        <taxon>Nitrososphaeria</taxon>
        <taxon>Nitrosopumilales</taxon>
        <taxon>Nitrosopumilaceae</taxon>
        <taxon>Nitrosopumilus</taxon>
    </lineage>
</organism>
<dbReference type="EMBL" id="BGKI01000002">
    <property type="protein sequence ID" value="GBH33767.1"/>
    <property type="molecule type" value="Genomic_DNA"/>
</dbReference>
<accession>A0A2S2KQD6</accession>
<sequence>MRVYLGGTKPKRAGYSDNQKDRASTRGLQLLHSQHYQNANKQKTMKSQKEIHEFKKELIKTLRSGDSPYFGLSLESLVNN</sequence>
<comment type="caution">
    <text evidence="2">The sequence shown here is derived from an EMBL/GenBank/DDBJ whole genome shotgun (WGS) entry which is preliminary data.</text>
</comment>
<dbReference type="Proteomes" id="UP000245829">
    <property type="component" value="Unassembled WGS sequence"/>
</dbReference>
<protein>
    <submittedName>
        <fullName evidence="2">Uncharacterized protein</fullName>
    </submittedName>
</protein>
<dbReference type="GeneID" id="76209909"/>
<name>A0A2S2KQD6_9ARCH</name>
<keyword evidence="3" id="KW-1185">Reference proteome</keyword>
<evidence type="ECO:0000256" key="1">
    <source>
        <dbReference type="SAM" id="MobiDB-lite"/>
    </source>
</evidence>
<evidence type="ECO:0000313" key="3">
    <source>
        <dbReference type="Proteomes" id="UP000245829"/>
    </source>
</evidence>
<proteinExistence type="predicted"/>
<feature type="region of interest" description="Disordered" evidence="1">
    <location>
        <begin position="1"/>
        <end position="23"/>
    </location>
</feature>
<evidence type="ECO:0000313" key="2">
    <source>
        <dbReference type="EMBL" id="GBH33767.1"/>
    </source>
</evidence>
<dbReference type="AlphaFoldDB" id="A0A2S2KQD6"/>